<feature type="domain" description="RNA polymerase sigma factor 70 region 4 type 2" evidence="7">
    <location>
        <begin position="126"/>
        <end position="178"/>
    </location>
</feature>
<evidence type="ECO:0000313" key="9">
    <source>
        <dbReference type="EMBL" id="SHL52124.1"/>
    </source>
</evidence>
<evidence type="ECO:0000256" key="2">
    <source>
        <dbReference type="ARBA" id="ARBA00023015"/>
    </source>
</evidence>
<dbReference type="InterPro" id="IPR036388">
    <property type="entry name" value="WH-like_DNA-bd_sf"/>
</dbReference>
<dbReference type="InterPro" id="IPR013249">
    <property type="entry name" value="RNA_pol_sigma70_r4_t2"/>
</dbReference>
<keyword evidence="8" id="KW-0240">DNA-directed RNA polymerase</keyword>
<dbReference type="InterPro" id="IPR039425">
    <property type="entry name" value="RNA_pol_sigma-70-like"/>
</dbReference>
<organism evidence="9 10">
    <name type="scientific">Chishuiella changwenlii</name>
    <dbReference type="NCBI Taxonomy" id="1434701"/>
    <lineage>
        <taxon>Bacteria</taxon>
        <taxon>Pseudomonadati</taxon>
        <taxon>Bacteroidota</taxon>
        <taxon>Flavobacteriia</taxon>
        <taxon>Flavobacteriales</taxon>
        <taxon>Weeksellaceae</taxon>
        <taxon>Chishuiella</taxon>
    </lineage>
</organism>
<dbReference type="Proteomes" id="UP000650994">
    <property type="component" value="Unassembled WGS sequence"/>
</dbReference>
<gene>
    <name evidence="8" type="ORF">GCM10010984_12330</name>
    <name evidence="9" type="ORF">SAMN05443634_110109</name>
</gene>
<reference evidence="8" key="5">
    <citation type="submission" date="2024-05" db="EMBL/GenBank/DDBJ databases">
        <authorList>
            <person name="Sun Q."/>
            <person name="Zhou Y."/>
        </authorList>
    </citation>
    <scope>NUCLEOTIDE SEQUENCE</scope>
    <source>
        <strain evidence="8">CGMCC 1.12707</strain>
    </source>
</reference>
<dbReference type="Proteomes" id="UP000184120">
    <property type="component" value="Unassembled WGS sequence"/>
</dbReference>
<dbReference type="InterPro" id="IPR013324">
    <property type="entry name" value="RNA_pol_sigma_r3/r4-like"/>
</dbReference>
<dbReference type="PANTHER" id="PTHR43133">
    <property type="entry name" value="RNA POLYMERASE ECF-TYPE SIGMA FACTO"/>
    <property type="match status" value="1"/>
</dbReference>
<feature type="domain" description="RNA polymerase sigma-70 region 2" evidence="6">
    <location>
        <begin position="29"/>
        <end position="96"/>
    </location>
</feature>
<evidence type="ECO:0000256" key="5">
    <source>
        <dbReference type="ARBA" id="ARBA00023163"/>
    </source>
</evidence>
<dbReference type="EMBL" id="FRBH01000010">
    <property type="protein sequence ID" value="SHL52124.1"/>
    <property type="molecule type" value="Genomic_DNA"/>
</dbReference>
<dbReference type="CDD" id="cd06171">
    <property type="entry name" value="Sigma70_r4"/>
    <property type="match status" value="1"/>
</dbReference>
<dbReference type="SUPFAM" id="SSF88946">
    <property type="entry name" value="Sigma2 domain of RNA polymerase sigma factors"/>
    <property type="match status" value="1"/>
</dbReference>
<evidence type="ECO:0000313" key="8">
    <source>
        <dbReference type="EMBL" id="GGE96342.1"/>
    </source>
</evidence>
<keyword evidence="3" id="KW-0731">Sigma factor</keyword>
<dbReference type="Pfam" id="PF08281">
    <property type="entry name" value="Sigma70_r4_2"/>
    <property type="match status" value="1"/>
</dbReference>
<dbReference type="AlphaFoldDB" id="A0A1M7BB11"/>
<protein>
    <submittedName>
        <fullName evidence="8">DNA-directed RNA polymerase sigma-70 factor</fullName>
    </submittedName>
    <submittedName>
        <fullName evidence="9">RNA polymerase sigma-70 factor, ECF subfamily</fullName>
    </submittedName>
</protein>
<dbReference type="Pfam" id="PF04542">
    <property type="entry name" value="Sigma70_r2"/>
    <property type="match status" value="1"/>
</dbReference>
<evidence type="ECO:0000256" key="1">
    <source>
        <dbReference type="ARBA" id="ARBA00010641"/>
    </source>
</evidence>
<dbReference type="InterPro" id="IPR007627">
    <property type="entry name" value="RNA_pol_sigma70_r2"/>
</dbReference>
<accession>A0A1M7BB11</accession>
<dbReference type="Gene3D" id="1.10.1740.10">
    <property type="match status" value="1"/>
</dbReference>
<name>A0A1M7BB11_9FLAO</name>
<keyword evidence="4" id="KW-0238">DNA-binding</keyword>
<dbReference type="GO" id="GO:0006352">
    <property type="term" value="P:DNA-templated transcription initiation"/>
    <property type="evidence" value="ECO:0007669"/>
    <property type="project" value="InterPro"/>
</dbReference>
<proteinExistence type="inferred from homology"/>
<dbReference type="STRING" id="1434701.SAMN05443634_110109"/>
<dbReference type="Gene3D" id="1.10.10.10">
    <property type="entry name" value="Winged helix-like DNA-binding domain superfamily/Winged helix DNA-binding domain"/>
    <property type="match status" value="1"/>
</dbReference>
<dbReference type="GO" id="GO:0016987">
    <property type="term" value="F:sigma factor activity"/>
    <property type="evidence" value="ECO:0007669"/>
    <property type="project" value="UniProtKB-KW"/>
</dbReference>
<keyword evidence="5" id="KW-0804">Transcription</keyword>
<dbReference type="SUPFAM" id="SSF88659">
    <property type="entry name" value="Sigma3 and sigma4 domains of RNA polymerase sigma factors"/>
    <property type="match status" value="1"/>
</dbReference>
<sequence>MEIEKNILFSDKKLISLCEAGNELGYSLFYQRYSKPIYNSVIRLVTDFSEAEDITQDIFITIFSDIKKLNDIENIEAWLKRVAVNKSISHLRKKKKVYFTDIENTSIVDESEDLLVEKQDWDGKIEQIITIIESLPTETRTIVNLFLFENIAQEEIAKMLGITNTTVRSKYHRTKKKILELLLQKNIS</sequence>
<comment type="similarity">
    <text evidence="1">Belongs to the sigma-70 factor family. ECF subfamily.</text>
</comment>
<dbReference type="GO" id="GO:0000428">
    <property type="term" value="C:DNA-directed RNA polymerase complex"/>
    <property type="evidence" value="ECO:0007669"/>
    <property type="project" value="UniProtKB-KW"/>
</dbReference>
<dbReference type="InterPro" id="IPR014284">
    <property type="entry name" value="RNA_pol_sigma-70_dom"/>
</dbReference>
<evidence type="ECO:0000259" key="7">
    <source>
        <dbReference type="Pfam" id="PF08281"/>
    </source>
</evidence>
<evidence type="ECO:0000313" key="11">
    <source>
        <dbReference type="Proteomes" id="UP000650994"/>
    </source>
</evidence>
<dbReference type="GO" id="GO:0003677">
    <property type="term" value="F:DNA binding"/>
    <property type="evidence" value="ECO:0007669"/>
    <property type="project" value="UniProtKB-KW"/>
</dbReference>
<reference evidence="8" key="1">
    <citation type="journal article" date="2014" name="Int. J. Syst. Evol. Microbiol.">
        <title>Complete genome of a new Firmicutes species belonging to the dominant human colonic microbiota ('Ruminococcus bicirculans') reveals two chromosomes and a selective capacity to utilize plant glucans.</title>
        <authorList>
            <consortium name="NISC Comparative Sequencing Program"/>
            <person name="Wegmann U."/>
            <person name="Louis P."/>
            <person name="Goesmann A."/>
            <person name="Henrissat B."/>
            <person name="Duncan S.H."/>
            <person name="Flint H.J."/>
        </authorList>
    </citation>
    <scope>NUCLEOTIDE SEQUENCE</scope>
    <source>
        <strain evidence="8">CGMCC 1.12707</strain>
    </source>
</reference>
<dbReference type="EMBL" id="BMFL01000007">
    <property type="protein sequence ID" value="GGE96342.1"/>
    <property type="molecule type" value="Genomic_DNA"/>
</dbReference>
<dbReference type="NCBIfam" id="TIGR02937">
    <property type="entry name" value="sigma70-ECF"/>
    <property type="match status" value="1"/>
</dbReference>
<dbReference type="PANTHER" id="PTHR43133:SF8">
    <property type="entry name" value="RNA POLYMERASE SIGMA FACTOR HI_1459-RELATED"/>
    <property type="match status" value="1"/>
</dbReference>
<reference evidence="10" key="2">
    <citation type="submission" date="2016-11" db="EMBL/GenBank/DDBJ databases">
        <authorList>
            <person name="Varghese N."/>
            <person name="Submissions S."/>
        </authorList>
    </citation>
    <scope>NUCLEOTIDE SEQUENCE [LARGE SCALE GENOMIC DNA]</scope>
    <source>
        <strain evidence="10">DSM 27989</strain>
    </source>
</reference>
<evidence type="ECO:0000313" key="10">
    <source>
        <dbReference type="Proteomes" id="UP000184120"/>
    </source>
</evidence>
<evidence type="ECO:0000256" key="4">
    <source>
        <dbReference type="ARBA" id="ARBA00023125"/>
    </source>
</evidence>
<keyword evidence="2" id="KW-0805">Transcription regulation</keyword>
<dbReference type="RefSeq" id="WP_072933371.1">
    <property type="nucleotide sequence ID" value="NZ_BMFL01000007.1"/>
</dbReference>
<reference evidence="9" key="3">
    <citation type="submission" date="2016-11" db="EMBL/GenBank/DDBJ databases">
        <authorList>
            <person name="Jaros S."/>
            <person name="Januszkiewicz K."/>
            <person name="Wedrychowicz H."/>
        </authorList>
    </citation>
    <scope>NUCLEOTIDE SEQUENCE [LARGE SCALE GENOMIC DNA]</scope>
    <source>
        <strain evidence="9">DSM 27989</strain>
    </source>
</reference>
<evidence type="ECO:0000256" key="3">
    <source>
        <dbReference type="ARBA" id="ARBA00023082"/>
    </source>
</evidence>
<evidence type="ECO:0000259" key="6">
    <source>
        <dbReference type="Pfam" id="PF04542"/>
    </source>
</evidence>
<reference evidence="11" key="4">
    <citation type="journal article" date="2019" name="Int. J. Syst. Evol. Microbiol.">
        <title>The Global Catalogue of Microorganisms (GCM) 10K type strain sequencing project: providing services to taxonomists for standard genome sequencing and annotation.</title>
        <authorList>
            <consortium name="The Broad Institute Genomics Platform"/>
            <consortium name="The Broad Institute Genome Sequencing Center for Infectious Disease"/>
            <person name="Wu L."/>
            <person name="Ma J."/>
        </authorList>
    </citation>
    <scope>NUCLEOTIDE SEQUENCE [LARGE SCALE GENOMIC DNA]</scope>
    <source>
        <strain evidence="11">CGMCC 1.12707</strain>
    </source>
</reference>
<keyword evidence="11" id="KW-1185">Reference proteome</keyword>
<dbReference type="InterPro" id="IPR013325">
    <property type="entry name" value="RNA_pol_sigma_r2"/>
</dbReference>